<dbReference type="Gene3D" id="2.60.40.1120">
    <property type="entry name" value="Carboxypeptidase-like, regulatory domain"/>
    <property type="match status" value="1"/>
</dbReference>
<dbReference type="Proteomes" id="UP000237819">
    <property type="component" value="Unassembled WGS sequence"/>
</dbReference>
<gene>
    <name evidence="1" type="ORF">C5Y93_28960</name>
</gene>
<accession>A0A2S8GD29</accession>
<dbReference type="EMBL" id="PUHZ01000025">
    <property type="protein sequence ID" value="PQO42365.1"/>
    <property type="molecule type" value="Genomic_DNA"/>
</dbReference>
<protein>
    <recommendedName>
        <fullName evidence="3">Carboxypeptidase regulatory-like domain-containing protein</fullName>
    </recommendedName>
</protein>
<evidence type="ECO:0000313" key="1">
    <source>
        <dbReference type="EMBL" id="PQO42365.1"/>
    </source>
</evidence>
<dbReference type="OrthoDB" id="280880at2"/>
<organism evidence="1 2">
    <name type="scientific">Blastopirellula marina</name>
    <dbReference type="NCBI Taxonomy" id="124"/>
    <lineage>
        <taxon>Bacteria</taxon>
        <taxon>Pseudomonadati</taxon>
        <taxon>Planctomycetota</taxon>
        <taxon>Planctomycetia</taxon>
        <taxon>Pirellulales</taxon>
        <taxon>Pirellulaceae</taxon>
        <taxon>Blastopirellula</taxon>
    </lineage>
</organism>
<comment type="caution">
    <text evidence="1">The sequence shown here is derived from an EMBL/GenBank/DDBJ whole genome shotgun (WGS) entry which is preliminary data.</text>
</comment>
<dbReference type="AlphaFoldDB" id="A0A2S8GD29"/>
<dbReference type="PROSITE" id="PS51257">
    <property type="entry name" value="PROKAR_LIPOPROTEIN"/>
    <property type="match status" value="1"/>
</dbReference>
<dbReference type="RefSeq" id="WP_105338946.1">
    <property type="nucleotide sequence ID" value="NZ_PUHZ01000025.1"/>
</dbReference>
<reference evidence="1 2" key="1">
    <citation type="submission" date="2018-02" db="EMBL/GenBank/DDBJ databases">
        <title>Comparative genomes isolates from brazilian mangrove.</title>
        <authorList>
            <person name="Araujo J.E."/>
            <person name="Taketani R.G."/>
            <person name="Silva M.C.P."/>
            <person name="Loureco M.V."/>
            <person name="Andreote F.D."/>
        </authorList>
    </citation>
    <scope>NUCLEOTIDE SEQUENCE [LARGE SCALE GENOMIC DNA]</scope>
    <source>
        <strain evidence="1 2">Nap-Phe MGV</strain>
    </source>
</reference>
<dbReference type="SUPFAM" id="SSF49478">
    <property type="entry name" value="Cna protein B-type domain"/>
    <property type="match status" value="1"/>
</dbReference>
<name>A0A2S8GD29_9BACT</name>
<evidence type="ECO:0000313" key="2">
    <source>
        <dbReference type="Proteomes" id="UP000237819"/>
    </source>
</evidence>
<proteinExistence type="predicted"/>
<evidence type="ECO:0008006" key="3">
    <source>
        <dbReference type="Google" id="ProtNLM"/>
    </source>
</evidence>
<sequence>MRMPQICIPAVLVLFAGCTGRNLPQTFPVTGVVTHKGKPVEGAAVTLVPSGENGRSAGGETDVDGKFSVRTYISPQDQPEGAVPGEYTITVTKLEKRELPEGMKPEEAIRVFRDMGPPKQLLPKNYASPNTSPLKVTIADLAPDPLTLDLVK</sequence>